<dbReference type="InterPro" id="IPR020910">
    <property type="entry name" value="UPF0370"/>
</dbReference>
<evidence type="ECO:0000313" key="6">
    <source>
        <dbReference type="EMBL" id="AJA44582.1"/>
    </source>
</evidence>
<keyword evidence="3 5" id="KW-1133">Transmembrane helix</keyword>
<dbReference type="OrthoDB" id="6522148at2"/>
<keyword evidence="4 5" id="KW-0472">Membrane</keyword>
<dbReference type="RefSeq" id="WP_039104128.1">
    <property type="nucleotide sequence ID" value="NZ_CALYQC010000001.1"/>
</dbReference>
<dbReference type="Pfam" id="PF13980">
    <property type="entry name" value="UPF0370"/>
    <property type="match status" value="1"/>
</dbReference>
<keyword evidence="1" id="KW-1003">Cell membrane</keyword>
<evidence type="ECO:0000313" key="7">
    <source>
        <dbReference type="Proteomes" id="UP000030901"/>
    </source>
</evidence>
<feature type="transmembrane region" description="Helical" evidence="5">
    <location>
        <begin position="6"/>
        <end position="24"/>
    </location>
</feature>
<dbReference type="HOGENOM" id="CLU_198936_0_0_6"/>
<evidence type="ECO:0000256" key="5">
    <source>
        <dbReference type="SAM" id="Phobius"/>
    </source>
</evidence>
<keyword evidence="2 5" id="KW-0812">Transmembrane</keyword>
<name>A0A0A7S157_FRIPE</name>
<proteinExistence type="predicted"/>
<evidence type="ECO:0000256" key="2">
    <source>
        <dbReference type="ARBA" id="ARBA00022692"/>
    </source>
</evidence>
<accession>A0A0A7S157</accession>
<keyword evidence="7" id="KW-1185">Reference proteome</keyword>
<sequence>MMEWFKDYWWIILILLAGIFISAIKDLNKTSFKAYLKKKDHKAINNNDLPNPNKNDDKS</sequence>
<reference evidence="6 7" key="1">
    <citation type="journal article" date="2014" name="Appl. Environ. Microbiol.">
        <title>Gut symbionts from distinct hosts exhibit genotoxic activity via divergent colibactin biosynthetic pathways.</title>
        <authorList>
            <person name="Engel P."/>
            <person name="Vizcaino M.I."/>
            <person name="Crawford J.M."/>
        </authorList>
    </citation>
    <scope>NUCLEOTIDE SEQUENCE [LARGE SCALE GENOMIC DNA]</scope>
    <source>
        <strain evidence="6 7">PEB0191</strain>
    </source>
</reference>
<dbReference type="Proteomes" id="UP000030901">
    <property type="component" value="Chromosome"/>
</dbReference>
<evidence type="ECO:0000256" key="4">
    <source>
        <dbReference type="ARBA" id="ARBA00023136"/>
    </source>
</evidence>
<dbReference type="STRING" id="1267021.FPB0191_00753"/>
<dbReference type="AlphaFoldDB" id="A0A0A7S157"/>
<organism evidence="6 7">
    <name type="scientific">Frischella perrara</name>
    <dbReference type="NCBI Taxonomy" id="1267021"/>
    <lineage>
        <taxon>Bacteria</taxon>
        <taxon>Pseudomonadati</taxon>
        <taxon>Pseudomonadota</taxon>
        <taxon>Gammaproteobacteria</taxon>
        <taxon>Orbales</taxon>
        <taxon>Orbaceae</taxon>
        <taxon>Frischella</taxon>
    </lineage>
</organism>
<dbReference type="EMBL" id="CP009056">
    <property type="protein sequence ID" value="AJA44582.1"/>
    <property type="molecule type" value="Genomic_DNA"/>
</dbReference>
<gene>
    <name evidence="6" type="ORF">FPB0191_00753</name>
</gene>
<evidence type="ECO:0000256" key="3">
    <source>
        <dbReference type="ARBA" id="ARBA00022989"/>
    </source>
</evidence>
<evidence type="ECO:0000256" key="1">
    <source>
        <dbReference type="ARBA" id="ARBA00022475"/>
    </source>
</evidence>
<protein>
    <submittedName>
        <fullName evidence="6">Uncharacterized protein family (UPF0370)</fullName>
    </submittedName>
</protein>
<dbReference type="KEGG" id="fpp:FPB0191_00753"/>